<dbReference type="GO" id="GO:0016787">
    <property type="term" value="F:hydrolase activity"/>
    <property type="evidence" value="ECO:0007669"/>
    <property type="project" value="UniProtKB-KW"/>
</dbReference>
<dbReference type="FunFam" id="3.40.50.300:FF:000354">
    <property type="entry name" value="ATP-dependent RNA helicase SKI2"/>
    <property type="match status" value="1"/>
</dbReference>
<comment type="caution">
    <text evidence="8">The sequence shown here is derived from an EMBL/GenBank/DDBJ whole genome shotgun (WGS) entry which is preliminary data.</text>
</comment>
<feature type="domain" description="Helicase C-terminal" evidence="7">
    <location>
        <begin position="729"/>
        <end position="900"/>
    </location>
</feature>
<dbReference type="GO" id="GO:0055087">
    <property type="term" value="C:Ski complex"/>
    <property type="evidence" value="ECO:0007669"/>
    <property type="project" value="TreeGrafter"/>
</dbReference>
<dbReference type="OMA" id="DHVNIIM"/>
<feature type="domain" description="Helicase ATP-binding" evidence="6">
    <location>
        <begin position="427"/>
        <end position="584"/>
    </location>
</feature>
<dbReference type="InterPro" id="IPR027417">
    <property type="entry name" value="P-loop_NTPase"/>
</dbReference>
<dbReference type="PANTHER" id="PTHR12131:SF1">
    <property type="entry name" value="ATP-DEPENDENT RNA HELICASE SUPV3L1, MITOCHONDRIAL-RELATED"/>
    <property type="match status" value="1"/>
</dbReference>
<dbReference type="SMART" id="SM00490">
    <property type="entry name" value="HELICc"/>
    <property type="match status" value="1"/>
</dbReference>
<evidence type="ECO:0000313" key="8">
    <source>
        <dbReference type="EMBL" id="KRX03094.1"/>
    </source>
</evidence>
<evidence type="ECO:0000313" key="9">
    <source>
        <dbReference type="Proteomes" id="UP000054937"/>
    </source>
</evidence>
<sequence length="1414" mass="165663">MSQEEQLQQEEEYEYHPPSPEDFEPFLNCLEKINKNPKKRGLHNKSLQVDLADIKKIQSPLFNNHHYGPLKNHNMFEELNVNSREENMKILENNLAKNILQSEIKKQVFQDEQMTEKIEESLKNNIKNSYLNDFSMKQQNGFVTSYKFDLLSGNYKNCSYNNINPDYKNFSFETSTQGKFTLKSQFFPRKANQKLKAFSEFQKEFGNGGESLKEELLFAKEQPKQKFSDLNKLSEQNLKIIKILSLNSSFWDDHDDQVLGLQRTFGEQGNYEILWNQISKQIEKKLPPKSDKVDENFQNLEGNQDHQLEDELDKNEETKYLSRQGKEYLKKLQNLQFNELDEWEEAERQQKEQKKAFEEAKDINSKFKIIRLTNMNQGTVGQRNTALDFRWAQEDEADLDTFYDQLPLDKFALYFPFELDQFQKRAILRLENRESILVCAHTSAGKTVVAEYAIALAQRHKRRCIYTSPIKALSNEKYRKLSKRFNGDVGIITGDVTLNPQASCLIVTTEILRNMLYKGNDMIRDIEWVIFDEVHYINNPERGVVWEETIIMLPDHINIVMLSATIPNHMDFADWVGRTKRRKIYVQKTNWRPVPLEHSIYLLNKFHVVKDKDGPFLEEQYDMLKNNIKELTMDQEQLLLKKKMELQEKKEKGKYKDKTRGMAMKNATKMTSDKFISKITKGDMESAKYKDLKRSMYELITHCQQNDLLPCVLFIMSKRQIQDLSEGLSFMNLVNKSEESRIIRYFDHAIKKLKPRDQNLPQLIYLRKILRKGLAVHHGDLIPIAKEIVEILFSEGLIKVLLATETFAMGLNMPTKTVIFHTLQKHDGKEKRYLNSSEYTQMAGRAGRRGLDAKGNVIIFCDDPEKLPQTVDMKQIIAHKGEQIRSKFKITYEVILNKLNSKELNVIDIMRQSFSENEKFSQIPKNLMRIKVLKQDYISLSNIECPYVPKAINNQAPIEDYHDISENLKDLNEELLKIDPNFVKKLNLPKFALVIGHNNKIELGIIIAVDRQNYPLSVIVVHELEGKKRKIQLEYEEEQTEQKPRKVRDRNYVYKIISLSYHNVVEIYDDKIQCGKGGGKLDIYNNNTQQDLAVLLVDKLEVFNEDQLLDPNFTSKGKNADFQKIIFKNDKFQETKQIKALTQKDFQNSKCHNCELLDKHIQQMQKRDQVKEELDQLLKDVDEDALYFRDNFDGRVQVLKHLKYIDDSNQPLIKASIGRELGDKSIYMCELIVENIIGDLKPEEIAALLSGFVCQYKPRKGYDKKHLLDYINKEEDDFDEEQFFSPKFIQAAEQTYAICQKIAQQEQKEQVIFVGGDVHDYIFDNVLNFSMARTIYEWTSGRDFIEIMEISDAQEGNIIRTILRLENLLKNFKSAAKIIGHMPLSHKIEICQEVIKRDIVFTQSLYYEEDKQII</sequence>
<dbReference type="Gene3D" id="3.40.50.300">
    <property type="entry name" value="P-loop containing nucleotide triphosphate hydrolases"/>
    <property type="match status" value="2"/>
</dbReference>
<dbReference type="GO" id="GO:0005524">
    <property type="term" value="F:ATP binding"/>
    <property type="evidence" value="ECO:0007669"/>
    <property type="project" value="UniProtKB-KW"/>
</dbReference>
<dbReference type="GO" id="GO:0070478">
    <property type="term" value="P:nuclear-transcribed mRNA catabolic process, 3'-5' exonucleolytic nonsense-mediated decay"/>
    <property type="evidence" value="ECO:0007669"/>
    <property type="project" value="TreeGrafter"/>
</dbReference>
<dbReference type="Pfam" id="PF00271">
    <property type="entry name" value="Helicase_C"/>
    <property type="match status" value="1"/>
</dbReference>
<evidence type="ECO:0000256" key="5">
    <source>
        <dbReference type="SAM" id="MobiDB-lite"/>
    </source>
</evidence>
<dbReference type="GO" id="GO:0003723">
    <property type="term" value="F:RNA binding"/>
    <property type="evidence" value="ECO:0007669"/>
    <property type="project" value="InterPro"/>
</dbReference>
<dbReference type="InParanoid" id="A0A0V0QLI5"/>
<evidence type="ECO:0000256" key="1">
    <source>
        <dbReference type="ARBA" id="ARBA00022741"/>
    </source>
</evidence>
<dbReference type="Gene3D" id="1.10.3380.30">
    <property type="match status" value="1"/>
</dbReference>
<dbReference type="FunCoup" id="A0A0V0QLI5">
    <property type="interactions" value="338"/>
</dbReference>
<organism evidence="8 9">
    <name type="scientific">Pseudocohnilembus persalinus</name>
    <name type="common">Ciliate</name>
    <dbReference type="NCBI Taxonomy" id="266149"/>
    <lineage>
        <taxon>Eukaryota</taxon>
        <taxon>Sar</taxon>
        <taxon>Alveolata</taxon>
        <taxon>Ciliophora</taxon>
        <taxon>Intramacronucleata</taxon>
        <taxon>Oligohymenophorea</taxon>
        <taxon>Scuticociliatia</taxon>
        <taxon>Philasterida</taxon>
        <taxon>Pseudocohnilembidae</taxon>
        <taxon>Pseudocohnilembus</taxon>
    </lineage>
</organism>
<dbReference type="CDD" id="cd18795">
    <property type="entry name" value="SF2_C_Ski2"/>
    <property type="match status" value="1"/>
</dbReference>
<dbReference type="Pfam" id="PF00270">
    <property type="entry name" value="DEAD"/>
    <property type="match status" value="1"/>
</dbReference>
<dbReference type="SMART" id="SM00487">
    <property type="entry name" value="DEXDc"/>
    <property type="match status" value="1"/>
</dbReference>
<feature type="region of interest" description="Disordered" evidence="5">
    <location>
        <begin position="1"/>
        <end position="24"/>
    </location>
</feature>
<evidence type="ECO:0000256" key="3">
    <source>
        <dbReference type="ARBA" id="ARBA00022806"/>
    </source>
</evidence>
<accession>A0A0V0QLI5</accession>
<keyword evidence="3" id="KW-0347">Helicase</keyword>
<evidence type="ECO:0000256" key="4">
    <source>
        <dbReference type="ARBA" id="ARBA00022840"/>
    </source>
</evidence>
<dbReference type="InterPro" id="IPR011545">
    <property type="entry name" value="DEAD/DEAH_box_helicase_dom"/>
</dbReference>
<dbReference type="OrthoDB" id="64767at2759"/>
<dbReference type="InterPro" id="IPR001650">
    <property type="entry name" value="Helicase_C-like"/>
</dbReference>
<dbReference type="GO" id="GO:0003724">
    <property type="term" value="F:RNA helicase activity"/>
    <property type="evidence" value="ECO:0007669"/>
    <property type="project" value="InterPro"/>
</dbReference>
<reference evidence="8 9" key="1">
    <citation type="journal article" date="2015" name="Sci. Rep.">
        <title>Genome of the facultative scuticociliatosis pathogen Pseudocohnilembus persalinus provides insight into its virulence through horizontal gene transfer.</title>
        <authorList>
            <person name="Xiong J."/>
            <person name="Wang G."/>
            <person name="Cheng J."/>
            <person name="Tian M."/>
            <person name="Pan X."/>
            <person name="Warren A."/>
            <person name="Jiang C."/>
            <person name="Yuan D."/>
            <person name="Miao W."/>
        </authorList>
    </citation>
    <scope>NUCLEOTIDE SEQUENCE [LARGE SCALE GENOMIC DNA]</scope>
    <source>
        <strain evidence="8">36N120E</strain>
    </source>
</reference>
<evidence type="ECO:0000256" key="2">
    <source>
        <dbReference type="ARBA" id="ARBA00022801"/>
    </source>
</evidence>
<dbReference type="SMART" id="SM01142">
    <property type="entry name" value="DSHCT"/>
    <property type="match status" value="1"/>
</dbReference>
<gene>
    <name evidence="8" type="ORF">PPERSA_10175</name>
</gene>
<dbReference type="EMBL" id="LDAU01000144">
    <property type="protein sequence ID" value="KRX03094.1"/>
    <property type="molecule type" value="Genomic_DNA"/>
</dbReference>
<dbReference type="Pfam" id="PF08148">
    <property type="entry name" value="DSHCT"/>
    <property type="match status" value="1"/>
</dbReference>
<dbReference type="PANTHER" id="PTHR12131">
    <property type="entry name" value="ATP-DEPENDENT RNA AND DNA HELICASE"/>
    <property type="match status" value="1"/>
</dbReference>
<protein>
    <submittedName>
        <fullName evidence="8">p-loop containing nucleoside triphosphate hydrolase</fullName>
    </submittedName>
</protein>
<keyword evidence="2 8" id="KW-0378">Hydrolase</keyword>
<dbReference type="InterPro" id="IPR014001">
    <property type="entry name" value="Helicase_ATP-bd"/>
</dbReference>
<keyword evidence="9" id="KW-1185">Reference proteome</keyword>
<proteinExistence type="predicted"/>
<dbReference type="InterPro" id="IPR012961">
    <property type="entry name" value="Ski2/MTR4_C"/>
</dbReference>
<dbReference type="PROSITE" id="PS51194">
    <property type="entry name" value="HELICASE_CTER"/>
    <property type="match status" value="1"/>
</dbReference>
<dbReference type="SUPFAM" id="SSF52540">
    <property type="entry name" value="P-loop containing nucleoside triphosphate hydrolases"/>
    <property type="match status" value="1"/>
</dbReference>
<dbReference type="InterPro" id="IPR050699">
    <property type="entry name" value="RNA-DNA_Helicase"/>
</dbReference>
<keyword evidence="1" id="KW-0547">Nucleotide-binding</keyword>
<dbReference type="PROSITE" id="PS51192">
    <property type="entry name" value="HELICASE_ATP_BIND_1"/>
    <property type="match status" value="1"/>
</dbReference>
<evidence type="ECO:0000259" key="7">
    <source>
        <dbReference type="PROSITE" id="PS51194"/>
    </source>
</evidence>
<dbReference type="Proteomes" id="UP000054937">
    <property type="component" value="Unassembled WGS sequence"/>
</dbReference>
<keyword evidence="4" id="KW-0067">ATP-binding</keyword>
<evidence type="ECO:0000259" key="6">
    <source>
        <dbReference type="PROSITE" id="PS51192"/>
    </source>
</evidence>
<name>A0A0V0QLI5_PSEPJ</name>